<evidence type="ECO:0000256" key="3">
    <source>
        <dbReference type="ARBA" id="ARBA00022729"/>
    </source>
</evidence>
<keyword evidence="4" id="KW-0592">Phosphate transport</keyword>
<reference evidence="6 7" key="1">
    <citation type="submission" date="2021-02" db="EMBL/GenBank/DDBJ databases">
        <authorList>
            <person name="Han P."/>
        </authorList>
    </citation>
    <scope>NUCLEOTIDE SEQUENCE [LARGE SCALE GENOMIC DNA]</scope>
    <source>
        <strain evidence="6">Candidatus Nitrospira sp. ZN2</strain>
    </source>
</reference>
<dbReference type="InterPro" id="IPR050811">
    <property type="entry name" value="Phosphate_ABC_transporter"/>
</dbReference>
<dbReference type="PANTHER" id="PTHR30570">
    <property type="entry name" value="PERIPLASMIC PHOSPHATE BINDING COMPONENT OF PHOSPHATE ABC TRANSPORTER"/>
    <property type="match status" value="1"/>
</dbReference>
<evidence type="ECO:0000313" key="6">
    <source>
        <dbReference type="EMBL" id="CAE6706001.1"/>
    </source>
</evidence>
<dbReference type="InterPro" id="IPR024370">
    <property type="entry name" value="PBP_domain"/>
</dbReference>
<dbReference type="PANTHER" id="PTHR30570:SF1">
    <property type="entry name" value="PHOSPHATE-BINDING PROTEIN PSTS"/>
    <property type="match status" value="1"/>
</dbReference>
<sequence>MNIATVQDVQMVETGNGGAPDSSHASQRRADLLMQSKRWRTLLSLTMLMAGCLTACNAETPAGAVSIDGSSTVYPLSKAMAEAFGKTNPGVKFQIEFSGTGGGFKRLCAGQIDIAGASRPINTIEIEECTARHIEYIELPVAFDTLSLVVNTKNTFADCLTVNELRRMWEPAAARTISTWRQIRPSFPADPLVLFSPGKDSGTFDYFTLAIVGSEGKSRGDVTMSEDDMVIQRGVAANPHAIGYLGHAYYQSNRETLKLVSVDNGHGCVAPSTQTVIDATYEPLSRPLFIYVNAAAAARPGIEAFTHFYLSPESEQYVSKAGYVPLPPAARAVQTARFEKEVKGSAFGGRTVLGVSLNWFNVNEEERINAQLVQ</sequence>
<keyword evidence="3" id="KW-0732">Signal</keyword>
<evidence type="ECO:0000256" key="2">
    <source>
        <dbReference type="ARBA" id="ARBA00022448"/>
    </source>
</evidence>
<gene>
    <name evidence="6" type="primary">sphX</name>
    <name evidence="6" type="ORF">NSPZN2_10978</name>
</gene>
<dbReference type="CDD" id="cd13654">
    <property type="entry name" value="PBP2_phosphate_like_2"/>
    <property type="match status" value="1"/>
</dbReference>
<dbReference type="Gene3D" id="3.40.190.10">
    <property type="entry name" value="Periplasmic binding protein-like II"/>
    <property type="match status" value="2"/>
</dbReference>
<keyword evidence="7" id="KW-1185">Reference proteome</keyword>
<name>A0ABN7KTQ7_9BACT</name>
<protein>
    <recommendedName>
        <fullName evidence="4">Phosphate-binding protein</fullName>
    </recommendedName>
</protein>
<dbReference type="Pfam" id="PF12849">
    <property type="entry name" value="PBP_like_2"/>
    <property type="match status" value="1"/>
</dbReference>
<dbReference type="Proteomes" id="UP000675880">
    <property type="component" value="Unassembled WGS sequence"/>
</dbReference>
<dbReference type="SUPFAM" id="SSF53850">
    <property type="entry name" value="Periplasmic binding protein-like II"/>
    <property type="match status" value="1"/>
</dbReference>
<dbReference type="RefSeq" id="WP_213040783.1">
    <property type="nucleotide sequence ID" value="NZ_CAJNBJ010000001.1"/>
</dbReference>
<evidence type="ECO:0000313" key="7">
    <source>
        <dbReference type="Proteomes" id="UP000675880"/>
    </source>
</evidence>
<evidence type="ECO:0000259" key="5">
    <source>
        <dbReference type="Pfam" id="PF12849"/>
    </source>
</evidence>
<proteinExistence type="inferred from homology"/>
<feature type="domain" description="PBP" evidence="5">
    <location>
        <begin position="60"/>
        <end position="313"/>
    </location>
</feature>
<accession>A0ABN7KTQ7</accession>
<comment type="function">
    <text evidence="4">Involved in the system for phosphate transport across the cytoplasmic membrane.</text>
</comment>
<evidence type="ECO:0000256" key="4">
    <source>
        <dbReference type="RuleBase" id="RU367119"/>
    </source>
</evidence>
<dbReference type="EMBL" id="CAJNBJ010000001">
    <property type="protein sequence ID" value="CAE6706001.1"/>
    <property type="molecule type" value="Genomic_DNA"/>
</dbReference>
<keyword evidence="2 4" id="KW-0813">Transport</keyword>
<evidence type="ECO:0000256" key="1">
    <source>
        <dbReference type="ARBA" id="ARBA00008725"/>
    </source>
</evidence>
<dbReference type="InterPro" id="IPR011862">
    <property type="entry name" value="Phos-bd"/>
</dbReference>
<organism evidence="6 7">
    <name type="scientific">Nitrospira defluvii</name>
    <dbReference type="NCBI Taxonomy" id="330214"/>
    <lineage>
        <taxon>Bacteria</taxon>
        <taxon>Pseudomonadati</taxon>
        <taxon>Nitrospirota</taxon>
        <taxon>Nitrospiria</taxon>
        <taxon>Nitrospirales</taxon>
        <taxon>Nitrospiraceae</taxon>
        <taxon>Nitrospira</taxon>
    </lineage>
</organism>
<dbReference type="NCBIfam" id="TIGR02136">
    <property type="entry name" value="ptsS_2"/>
    <property type="match status" value="1"/>
</dbReference>
<comment type="caution">
    <text evidence="6">The sequence shown here is derived from an EMBL/GenBank/DDBJ whole genome shotgun (WGS) entry which is preliminary data.</text>
</comment>
<comment type="similarity">
    <text evidence="1 4">Belongs to the PstS family.</text>
</comment>